<reference evidence="2" key="1">
    <citation type="submission" date="2023-09" db="EMBL/GenBank/DDBJ databases">
        <title>Paucibacter sp. APW11 Genome sequencing and assembly.</title>
        <authorList>
            <person name="Kim I."/>
        </authorList>
    </citation>
    <scope>NUCLEOTIDE SEQUENCE</scope>
    <source>
        <strain evidence="2">APW11</strain>
    </source>
</reference>
<protein>
    <recommendedName>
        <fullName evidence="1">DUF6950 domain-containing protein</fullName>
    </recommendedName>
</protein>
<evidence type="ECO:0000313" key="3">
    <source>
        <dbReference type="Proteomes" id="UP001246372"/>
    </source>
</evidence>
<dbReference type="InterPro" id="IPR053802">
    <property type="entry name" value="DUF6950"/>
</dbReference>
<evidence type="ECO:0000313" key="2">
    <source>
        <dbReference type="EMBL" id="MDT8998345.1"/>
    </source>
</evidence>
<sequence length="142" mass="15067">MSRAHLLTDYLTRPIQPFDWGTANCCHFAAGWVELAIGRNPMNGLAETLTARQALRLVRALGGDLRAAWSARLGIASSPATLARVGDVVLIETTARCTEARIGALVGICVGEHTAIALEGGGLAYVPTRFAGACWRLPEVVL</sequence>
<organism evidence="2 3">
    <name type="scientific">Roseateles aquae</name>
    <dbReference type="NCBI Taxonomy" id="3077235"/>
    <lineage>
        <taxon>Bacteria</taxon>
        <taxon>Pseudomonadati</taxon>
        <taxon>Pseudomonadota</taxon>
        <taxon>Betaproteobacteria</taxon>
        <taxon>Burkholderiales</taxon>
        <taxon>Sphaerotilaceae</taxon>
        <taxon>Roseateles</taxon>
    </lineage>
</organism>
<proteinExistence type="predicted"/>
<name>A0ABU3P702_9BURK</name>
<dbReference type="EMBL" id="JAVXZY010000001">
    <property type="protein sequence ID" value="MDT8998345.1"/>
    <property type="molecule type" value="Genomic_DNA"/>
</dbReference>
<comment type="caution">
    <text evidence="2">The sequence shown here is derived from an EMBL/GenBank/DDBJ whole genome shotgun (WGS) entry which is preliminary data.</text>
</comment>
<feature type="domain" description="DUF6950" evidence="1">
    <location>
        <begin position="15"/>
        <end position="136"/>
    </location>
</feature>
<dbReference type="RefSeq" id="WP_315648658.1">
    <property type="nucleotide sequence ID" value="NZ_JAVXZY010000001.1"/>
</dbReference>
<accession>A0ABU3P702</accession>
<keyword evidence="3" id="KW-1185">Reference proteome</keyword>
<dbReference type="Pfam" id="PF22262">
    <property type="entry name" value="DUF6950"/>
    <property type="match status" value="1"/>
</dbReference>
<dbReference type="Proteomes" id="UP001246372">
    <property type="component" value="Unassembled WGS sequence"/>
</dbReference>
<evidence type="ECO:0000259" key="1">
    <source>
        <dbReference type="Pfam" id="PF22262"/>
    </source>
</evidence>
<gene>
    <name evidence="2" type="ORF">RQP53_03535</name>
</gene>